<dbReference type="EMBL" id="CVRI01000056">
    <property type="protein sequence ID" value="CRL01782.1"/>
    <property type="molecule type" value="Genomic_DNA"/>
</dbReference>
<name>A0A1J1IRR8_9DIPT</name>
<organism evidence="2 3">
    <name type="scientific">Clunio marinus</name>
    <dbReference type="NCBI Taxonomy" id="568069"/>
    <lineage>
        <taxon>Eukaryota</taxon>
        <taxon>Metazoa</taxon>
        <taxon>Ecdysozoa</taxon>
        <taxon>Arthropoda</taxon>
        <taxon>Hexapoda</taxon>
        <taxon>Insecta</taxon>
        <taxon>Pterygota</taxon>
        <taxon>Neoptera</taxon>
        <taxon>Endopterygota</taxon>
        <taxon>Diptera</taxon>
        <taxon>Nematocera</taxon>
        <taxon>Chironomoidea</taxon>
        <taxon>Chironomidae</taxon>
        <taxon>Clunio</taxon>
    </lineage>
</organism>
<evidence type="ECO:0000313" key="3">
    <source>
        <dbReference type="Proteomes" id="UP000183832"/>
    </source>
</evidence>
<dbReference type="AlphaFoldDB" id="A0A1J1IRR8"/>
<protein>
    <submittedName>
        <fullName evidence="2">CLUMA_CG014998, isoform A</fullName>
    </submittedName>
</protein>
<evidence type="ECO:0000256" key="1">
    <source>
        <dbReference type="SAM" id="Phobius"/>
    </source>
</evidence>
<proteinExistence type="predicted"/>
<gene>
    <name evidence="2" type="ORF">CLUMA_CG014998</name>
</gene>
<keyword evidence="1" id="KW-0812">Transmembrane</keyword>
<dbReference type="Proteomes" id="UP000183832">
    <property type="component" value="Unassembled WGS sequence"/>
</dbReference>
<accession>A0A1J1IRR8</accession>
<reference evidence="2 3" key="1">
    <citation type="submission" date="2015-04" db="EMBL/GenBank/DDBJ databases">
        <authorList>
            <person name="Syromyatnikov M.Y."/>
            <person name="Popov V.N."/>
        </authorList>
    </citation>
    <scope>NUCLEOTIDE SEQUENCE [LARGE SCALE GENOMIC DNA]</scope>
</reference>
<sequence>MSSMSHVVYINLLLTNGKHLCDVTNIISDKYLVNGHMTGIIILTLSTLIELFLSFPITYLKPSQMSSLNNLEKIRFKVILQMAIFRVISIN</sequence>
<keyword evidence="3" id="KW-1185">Reference proteome</keyword>
<keyword evidence="1" id="KW-0472">Membrane</keyword>
<evidence type="ECO:0000313" key="2">
    <source>
        <dbReference type="EMBL" id="CRL01782.1"/>
    </source>
</evidence>
<keyword evidence="1" id="KW-1133">Transmembrane helix</keyword>
<feature type="transmembrane region" description="Helical" evidence="1">
    <location>
        <begin position="40"/>
        <end position="60"/>
    </location>
</feature>